<protein>
    <submittedName>
        <fullName evidence="3">Septation ring formation regulator EzrA</fullName>
    </submittedName>
</protein>
<dbReference type="OrthoDB" id="1755653at2"/>
<keyword evidence="1" id="KW-0175">Coiled coil</keyword>
<accession>A0A0M3DMY8</accession>
<dbReference type="Proteomes" id="UP000034407">
    <property type="component" value="Unassembled WGS sequence"/>
</dbReference>
<organism evidence="3 4">
    <name type="scientific">Paraclostridium benzoelyticum</name>
    <dbReference type="NCBI Taxonomy" id="1629550"/>
    <lineage>
        <taxon>Bacteria</taxon>
        <taxon>Bacillati</taxon>
        <taxon>Bacillota</taxon>
        <taxon>Clostridia</taxon>
        <taxon>Peptostreptococcales</taxon>
        <taxon>Peptostreptococcaceae</taxon>
        <taxon>Paraclostridium</taxon>
    </lineage>
</organism>
<dbReference type="EMBL" id="LBBT01000021">
    <property type="protein sequence ID" value="KKY02782.1"/>
    <property type="molecule type" value="Genomic_DNA"/>
</dbReference>
<evidence type="ECO:0000313" key="4">
    <source>
        <dbReference type="Proteomes" id="UP000034407"/>
    </source>
</evidence>
<keyword evidence="4" id="KW-1185">Reference proteome</keyword>
<evidence type="ECO:0000256" key="1">
    <source>
        <dbReference type="SAM" id="Coils"/>
    </source>
</evidence>
<evidence type="ECO:0000256" key="2">
    <source>
        <dbReference type="SAM" id="Phobius"/>
    </source>
</evidence>
<keyword evidence="2" id="KW-0472">Membrane</keyword>
<keyword evidence="2" id="KW-0812">Transmembrane</keyword>
<dbReference type="PATRIC" id="fig|1629550.3.peg.191"/>
<sequence>MNKRKKFLGQYLIVGMFLSFLVISLIGGFTTQIFKSVKYNNEIASLKKEIKETEKDIKGLKKSKKSLDDDKYVEDIARNRLKMVKPNEIIYVDINRGSN</sequence>
<name>A0A0M3DMY8_9FIRM</name>
<feature type="transmembrane region" description="Helical" evidence="2">
    <location>
        <begin position="12"/>
        <end position="34"/>
    </location>
</feature>
<keyword evidence="2" id="KW-1133">Transmembrane helix</keyword>
<reference evidence="3 4" key="1">
    <citation type="submission" date="2015-04" db="EMBL/GenBank/DDBJ databases">
        <title>Microcin producing Clostridium sp. JC272T.</title>
        <authorList>
            <person name="Jyothsna T."/>
            <person name="Sasikala C."/>
            <person name="Ramana C."/>
        </authorList>
    </citation>
    <scope>NUCLEOTIDE SEQUENCE [LARGE SCALE GENOMIC DNA]</scope>
    <source>
        <strain evidence="3 4">JC272</strain>
    </source>
</reference>
<dbReference type="RefSeq" id="WP_046821651.1">
    <property type="nucleotide sequence ID" value="NZ_JBCLWQ010000002.1"/>
</dbReference>
<comment type="caution">
    <text evidence="3">The sequence shown here is derived from an EMBL/GenBank/DDBJ whole genome shotgun (WGS) entry which is preliminary data.</text>
</comment>
<gene>
    <name evidence="3" type="ORF">VN21_01165</name>
</gene>
<evidence type="ECO:0000313" key="3">
    <source>
        <dbReference type="EMBL" id="KKY02782.1"/>
    </source>
</evidence>
<proteinExistence type="predicted"/>
<feature type="coiled-coil region" evidence="1">
    <location>
        <begin position="36"/>
        <end position="70"/>
    </location>
</feature>
<dbReference type="AlphaFoldDB" id="A0A0M3DMY8"/>
<dbReference type="Pfam" id="PF04977">
    <property type="entry name" value="DivIC"/>
    <property type="match status" value="1"/>
</dbReference>
<dbReference type="InterPro" id="IPR007060">
    <property type="entry name" value="FtsL/DivIC"/>
</dbReference>